<dbReference type="InParanoid" id="F4R4L6"/>
<feature type="compositionally biased region" description="Low complexity" evidence="1">
    <location>
        <begin position="223"/>
        <end position="269"/>
    </location>
</feature>
<organism evidence="3">
    <name type="scientific">Melampsora larici-populina (strain 98AG31 / pathotype 3-4-7)</name>
    <name type="common">Poplar leaf rust fungus</name>
    <dbReference type="NCBI Taxonomy" id="747676"/>
    <lineage>
        <taxon>Eukaryota</taxon>
        <taxon>Fungi</taxon>
        <taxon>Dikarya</taxon>
        <taxon>Basidiomycota</taxon>
        <taxon>Pucciniomycotina</taxon>
        <taxon>Pucciniomycetes</taxon>
        <taxon>Pucciniales</taxon>
        <taxon>Melampsoraceae</taxon>
        <taxon>Melampsora</taxon>
    </lineage>
</organism>
<evidence type="ECO:0000313" key="2">
    <source>
        <dbReference type="EMBL" id="EGG12830.1"/>
    </source>
</evidence>
<feature type="compositionally biased region" description="Polar residues" evidence="1">
    <location>
        <begin position="126"/>
        <end position="140"/>
    </location>
</feature>
<evidence type="ECO:0000313" key="3">
    <source>
        <dbReference type="Proteomes" id="UP000001072"/>
    </source>
</evidence>
<dbReference type="VEuPathDB" id="FungiDB:MELLADRAFT_87126"/>
<feature type="compositionally biased region" description="Polar residues" evidence="1">
    <location>
        <begin position="181"/>
        <end position="216"/>
    </location>
</feature>
<dbReference type="KEGG" id="mlr:MELLADRAFT_87126"/>
<dbReference type="RefSeq" id="XP_007403768.1">
    <property type="nucleotide sequence ID" value="XM_007403706.1"/>
</dbReference>
<feature type="compositionally biased region" description="Polar residues" evidence="1">
    <location>
        <begin position="287"/>
        <end position="298"/>
    </location>
</feature>
<gene>
    <name evidence="2" type="ORF">MELLADRAFT_87126</name>
</gene>
<proteinExistence type="predicted"/>
<dbReference type="GeneID" id="18934405"/>
<dbReference type="AlphaFoldDB" id="F4R4L6"/>
<feature type="region of interest" description="Disordered" evidence="1">
    <location>
        <begin position="126"/>
        <end position="344"/>
    </location>
</feature>
<name>F4R4L6_MELLP</name>
<accession>F4R4L6</accession>
<protein>
    <submittedName>
        <fullName evidence="2">Uncharacterized protein</fullName>
    </submittedName>
</protein>
<dbReference type="Proteomes" id="UP000001072">
    <property type="component" value="Unassembled WGS sequence"/>
</dbReference>
<dbReference type="HOGENOM" id="CLU_806708_0_0_1"/>
<dbReference type="EMBL" id="GL883090">
    <property type="protein sequence ID" value="EGG12830.1"/>
    <property type="molecule type" value="Genomic_DNA"/>
</dbReference>
<sequence>MMTVRPPAFTEFLGRKFLGIKTTGSSPIKRLPTPLTRSLRRKYTVKLQVLTRTIYTQTTYKKFQGFSTVLGEDFSGRQQFLANTLLGQSPFTPFTGFSKKTYTGRYSFITRTLFGTGSVDVTTTPALDHPSLTSQETDINISPPVGDNSTPPLDPLDTLIIPESPEDQGNITPGQPLDVSADTSTPGDFVQPTTSEVDTTVTQSVENITTVINTSEVVPPKSPSTQPTSPAPDIVQNTNNSTQSNQDTTLPQSGDNSTSDTNTSQNVQSEPRPDQPATPVPDVVQDPDNSTQSSQDAAVTQPVGSEILVTSTSEIAQSDSQSVQPTPPVTDVVEDPNNSTQSND</sequence>
<evidence type="ECO:0000256" key="1">
    <source>
        <dbReference type="SAM" id="MobiDB-lite"/>
    </source>
</evidence>
<keyword evidence="3" id="KW-1185">Reference proteome</keyword>
<reference evidence="3" key="1">
    <citation type="journal article" date="2011" name="Proc. Natl. Acad. Sci. U.S.A.">
        <title>Obligate biotrophy features unraveled by the genomic analysis of rust fungi.</title>
        <authorList>
            <person name="Duplessis S."/>
            <person name="Cuomo C.A."/>
            <person name="Lin Y.-C."/>
            <person name="Aerts A."/>
            <person name="Tisserant E."/>
            <person name="Veneault-Fourrey C."/>
            <person name="Joly D.L."/>
            <person name="Hacquard S."/>
            <person name="Amselem J."/>
            <person name="Cantarel B.L."/>
            <person name="Chiu R."/>
            <person name="Coutinho P.M."/>
            <person name="Feau N."/>
            <person name="Field M."/>
            <person name="Frey P."/>
            <person name="Gelhaye E."/>
            <person name="Goldberg J."/>
            <person name="Grabherr M.G."/>
            <person name="Kodira C.D."/>
            <person name="Kohler A."/>
            <person name="Kuees U."/>
            <person name="Lindquist E.A."/>
            <person name="Lucas S.M."/>
            <person name="Mago R."/>
            <person name="Mauceli E."/>
            <person name="Morin E."/>
            <person name="Murat C."/>
            <person name="Pangilinan J.L."/>
            <person name="Park R."/>
            <person name="Pearson M."/>
            <person name="Quesneville H."/>
            <person name="Rouhier N."/>
            <person name="Sakthikumar S."/>
            <person name="Salamov A.A."/>
            <person name="Schmutz J."/>
            <person name="Selles B."/>
            <person name="Shapiro H."/>
            <person name="Tanguay P."/>
            <person name="Tuskan G.A."/>
            <person name="Henrissat B."/>
            <person name="Van de Peer Y."/>
            <person name="Rouze P."/>
            <person name="Ellis J.G."/>
            <person name="Dodds P.N."/>
            <person name="Schein J.E."/>
            <person name="Zhong S."/>
            <person name="Hamelin R.C."/>
            <person name="Grigoriev I.V."/>
            <person name="Szabo L.J."/>
            <person name="Martin F."/>
        </authorList>
    </citation>
    <scope>NUCLEOTIDE SEQUENCE [LARGE SCALE GENOMIC DNA]</scope>
    <source>
        <strain evidence="3">98AG31 / pathotype 3-4-7</strain>
    </source>
</reference>
<feature type="compositionally biased region" description="Polar residues" evidence="1">
    <location>
        <begin position="308"/>
        <end position="322"/>
    </location>
</feature>